<keyword evidence="2" id="KW-1185">Reference proteome</keyword>
<feature type="non-terminal residue" evidence="1">
    <location>
        <position position="108"/>
    </location>
</feature>
<dbReference type="EMBL" id="JAAAIN010003066">
    <property type="protein sequence ID" value="KAG0288019.1"/>
    <property type="molecule type" value="Genomic_DNA"/>
</dbReference>
<organism evidence="1 2">
    <name type="scientific">Linnemannia gamsii</name>
    <dbReference type="NCBI Taxonomy" id="64522"/>
    <lineage>
        <taxon>Eukaryota</taxon>
        <taxon>Fungi</taxon>
        <taxon>Fungi incertae sedis</taxon>
        <taxon>Mucoromycota</taxon>
        <taxon>Mortierellomycotina</taxon>
        <taxon>Mortierellomycetes</taxon>
        <taxon>Mortierellales</taxon>
        <taxon>Mortierellaceae</taxon>
        <taxon>Linnemannia</taxon>
    </lineage>
</organism>
<accession>A0A9P6QQP8</accession>
<comment type="caution">
    <text evidence="1">The sequence shown here is derived from an EMBL/GenBank/DDBJ whole genome shotgun (WGS) entry which is preliminary data.</text>
</comment>
<evidence type="ECO:0000313" key="1">
    <source>
        <dbReference type="EMBL" id="KAG0288019.1"/>
    </source>
</evidence>
<gene>
    <name evidence="1" type="ORF">BGZ97_006930</name>
</gene>
<sequence>MIVNSPVRSLRHTVDGGSYPSTPEYALCSPPSPLDFNKTVEEEAQTQRYWIVAGHSIRQPSRRPFFAGVYEGLSFVSVQVAGSQVTELYESAKRKALLDHTHVDEIAQ</sequence>
<dbReference type="Proteomes" id="UP000823405">
    <property type="component" value="Unassembled WGS sequence"/>
</dbReference>
<protein>
    <submittedName>
        <fullName evidence="1">Uncharacterized protein</fullName>
    </submittedName>
</protein>
<reference evidence="1" key="1">
    <citation type="journal article" date="2020" name="Fungal Divers.">
        <title>Resolving the Mortierellaceae phylogeny through synthesis of multi-gene phylogenetics and phylogenomics.</title>
        <authorList>
            <person name="Vandepol N."/>
            <person name="Liber J."/>
            <person name="Desiro A."/>
            <person name="Na H."/>
            <person name="Kennedy M."/>
            <person name="Barry K."/>
            <person name="Grigoriev I.V."/>
            <person name="Miller A.N."/>
            <person name="O'Donnell K."/>
            <person name="Stajich J.E."/>
            <person name="Bonito G."/>
        </authorList>
    </citation>
    <scope>NUCLEOTIDE SEQUENCE</scope>
    <source>
        <strain evidence="1">NVP60</strain>
    </source>
</reference>
<proteinExistence type="predicted"/>
<evidence type="ECO:0000313" key="2">
    <source>
        <dbReference type="Proteomes" id="UP000823405"/>
    </source>
</evidence>
<name>A0A9P6QQP8_9FUNG</name>
<dbReference type="OrthoDB" id="2448606at2759"/>
<dbReference type="AlphaFoldDB" id="A0A9P6QQP8"/>